<proteinExistence type="predicted"/>
<evidence type="ECO:0000313" key="2">
    <source>
        <dbReference type="RefSeq" id="XP_010932737.1"/>
    </source>
</evidence>
<protein>
    <submittedName>
        <fullName evidence="2">Protein PLANT CADMIUM RESISTANCE 2</fullName>
    </submittedName>
</protein>
<reference evidence="2" key="1">
    <citation type="submission" date="2025-08" db="UniProtKB">
        <authorList>
            <consortium name="RefSeq"/>
        </authorList>
    </citation>
    <scope>IDENTIFICATION</scope>
</reference>
<keyword evidence="1" id="KW-1185">Reference proteome</keyword>
<gene>
    <name evidence="2" type="primary">LOC105053339</name>
</gene>
<organism evidence="1 2">
    <name type="scientific">Elaeis guineensis var. tenera</name>
    <name type="common">Oil palm</name>
    <dbReference type="NCBI Taxonomy" id="51953"/>
    <lineage>
        <taxon>Eukaryota</taxon>
        <taxon>Viridiplantae</taxon>
        <taxon>Streptophyta</taxon>
        <taxon>Embryophyta</taxon>
        <taxon>Tracheophyta</taxon>
        <taxon>Spermatophyta</taxon>
        <taxon>Magnoliopsida</taxon>
        <taxon>Liliopsida</taxon>
        <taxon>Arecaceae</taxon>
        <taxon>Arecoideae</taxon>
        <taxon>Cocoseae</taxon>
        <taxon>Elaeidinae</taxon>
        <taxon>Elaeis</taxon>
    </lineage>
</organism>
<dbReference type="PANTHER" id="PTHR15907">
    <property type="entry name" value="DUF614 FAMILY PROTEIN-RELATED"/>
    <property type="match status" value="1"/>
</dbReference>
<name>A0A6I9RUY2_ELAGV</name>
<dbReference type="Proteomes" id="UP000504607">
    <property type="component" value="Chromosome 10"/>
</dbReference>
<dbReference type="KEGG" id="egu:105053339"/>
<dbReference type="OrthoDB" id="1045822at2759"/>
<dbReference type="Pfam" id="PF04749">
    <property type="entry name" value="PLAC8"/>
    <property type="match status" value="1"/>
</dbReference>
<dbReference type="GeneID" id="105053339"/>
<dbReference type="RefSeq" id="XP_010932737.1">
    <property type="nucleotide sequence ID" value="XM_010934435.3"/>
</dbReference>
<accession>A0A6I9RUY2</accession>
<evidence type="ECO:0000313" key="1">
    <source>
        <dbReference type="Proteomes" id="UP000504607"/>
    </source>
</evidence>
<dbReference type="InParanoid" id="A0A6I9RUY2"/>
<dbReference type="InterPro" id="IPR006461">
    <property type="entry name" value="PLAC_motif_containing"/>
</dbReference>
<dbReference type="AlphaFoldDB" id="A0A6I9RUY2"/>
<sequence length="168" mass="19056">MDPSKLVEFTPPVTGVPVAVSHNVYNVQTQAPVVWSTGLCDCMEDVENCCLTCWCPCITFGRIAELVDRGTISCGAAGSLYVIIAILTGCQWIYSWSYSSELRFEYNLPGSPCYDCCVHFWCESCALCRDYRELKNRGYDMTIGWQMNKERRCQVATQPPIMQRAMMR</sequence>
<dbReference type="NCBIfam" id="TIGR01571">
    <property type="entry name" value="A_thal_Cys_rich"/>
    <property type="match status" value="1"/>
</dbReference>